<dbReference type="Gene3D" id="6.10.20.100">
    <property type="match status" value="1"/>
</dbReference>
<dbReference type="InterPro" id="IPR042244">
    <property type="entry name" value="HypD_2_sf"/>
</dbReference>
<dbReference type="InterPro" id="IPR002780">
    <property type="entry name" value="Hyd_form_HypD"/>
</dbReference>
<evidence type="ECO:0000256" key="2">
    <source>
        <dbReference type="ARBA" id="ARBA00022723"/>
    </source>
</evidence>
<dbReference type="OrthoDB" id="9770424at2"/>
<dbReference type="Pfam" id="PF01924">
    <property type="entry name" value="HypD"/>
    <property type="match status" value="1"/>
</dbReference>
<sequence>MREKELAAFLQQYKGHPLKLMEVCGTHTSALYRTGLRQLLPETITLVSGPGCPVCVTPTSYIDKLVEYAFAPGCRVMTFGDMLAVPGSNMSLAEARDQGGDADFFYSPEEMLEKAKVQPETTFILAAVGFETTAPVWASVIKTAADKHIKNIKFLTALKTMPQALSFLCRKGKIDGFLCPGHVAVITGSEPFQKLAEEFDETMVIGGFSQSQLLRAMTRLVLESSRGHAGLWNEYPSVVKPGGNAAAQKMVNEIFEAGDAVWRGIGLLPGSGLYIKEKYKEFDAGSRGLNEDKIPAGCLCSRIVLGDALPAQCPHFGKRCTPEHPVGACMVSSEGTCCITFREGNDV</sequence>
<keyword evidence="5" id="KW-1185">Reference proteome</keyword>
<protein>
    <submittedName>
        <fullName evidence="4">Hydrogenase maturation protein HypD</fullName>
    </submittedName>
</protein>
<dbReference type="GO" id="GO:0070025">
    <property type="term" value="F:carbon monoxide binding"/>
    <property type="evidence" value="ECO:0007669"/>
    <property type="project" value="TreeGrafter"/>
</dbReference>
<dbReference type="PANTHER" id="PTHR30149:SF0">
    <property type="entry name" value="HYDROGENASE MATURATION FACTOR HYPD"/>
    <property type="match status" value="1"/>
</dbReference>
<gene>
    <name evidence="4" type="ORF">SAMN04487864_103166</name>
</gene>
<dbReference type="Proteomes" id="UP000198943">
    <property type="component" value="Unassembled WGS sequence"/>
</dbReference>
<name>A0A1G6JKV4_9FIRM</name>
<dbReference type="PANTHER" id="PTHR30149">
    <property type="entry name" value="HYDROGENASE PROTEIN ASSEMBLY PROTEIN HYPD"/>
    <property type="match status" value="1"/>
</dbReference>
<dbReference type="PIRSF" id="PIRSF005622">
    <property type="entry name" value="Hydrgn_mat_hypD"/>
    <property type="match status" value="1"/>
</dbReference>
<reference evidence="5" key="1">
    <citation type="submission" date="2016-10" db="EMBL/GenBank/DDBJ databases">
        <authorList>
            <person name="Varghese N."/>
            <person name="Submissions S."/>
        </authorList>
    </citation>
    <scope>NUCLEOTIDE SEQUENCE [LARGE SCALE GENOMIC DNA]</scope>
    <source>
        <strain evidence="5">DSM 11005</strain>
    </source>
</reference>
<evidence type="ECO:0000256" key="1">
    <source>
        <dbReference type="ARBA" id="ARBA00007888"/>
    </source>
</evidence>
<proteinExistence type="inferred from homology"/>
<keyword evidence="3" id="KW-0408">Iron</keyword>
<dbReference type="GO" id="GO:0005506">
    <property type="term" value="F:iron ion binding"/>
    <property type="evidence" value="ECO:0007669"/>
    <property type="project" value="TreeGrafter"/>
</dbReference>
<dbReference type="EMBL" id="FMYW01000003">
    <property type="protein sequence ID" value="SDC19298.1"/>
    <property type="molecule type" value="Genomic_DNA"/>
</dbReference>
<evidence type="ECO:0000313" key="4">
    <source>
        <dbReference type="EMBL" id="SDC19298.1"/>
    </source>
</evidence>
<dbReference type="AlphaFoldDB" id="A0A1G6JKV4"/>
<accession>A0A1G6JKV4</accession>
<evidence type="ECO:0000256" key="3">
    <source>
        <dbReference type="ARBA" id="ARBA00023004"/>
    </source>
</evidence>
<dbReference type="NCBIfam" id="TIGR00075">
    <property type="entry name" value="hypD"/>
    <property type="match status" value="1"/>
</dbReference>
<dbReference type="GO" id="GO:0051539">
    <property type="term" value="F:4 iron, 4 sulfur cluster binding"/>
    <property type="evidence" value="ECO:0007669"/>
    <property type="project" value="TreeGrafter"/>
</dbReference>
<comment type="similarity">
    <text evidence="1">Belongs to the HypD family.</text>
</comment>
<dbReference type="InterPro" id="IPR042243">
    <property type="entry name" value="HypD_1"/>
</dbReference>
<dbReference type="Gene3D" id="3.40.50.11750">
    <property type="entry name" value="HypD, alpha/beta domain 1"/>
    <property type="match status" value="2"/>
</dbReference>
<evidence type="ECO:0000313" key="5">
    <source>
        <dbReference type="Proteomes" id="UP000198943"/>
    </source>
</evidence>
<dbReference type="RefSeq" id="WP_093729605.1">
    <property type="nucleotide sequence ID" value="NZ_FMYW01000003.1"/>
</dbReference>
<dbReference type="GO" id="GO:0051604">
    <property type="term" value="P:protein maturation"/>
    <property type="evidence" value="ECO:0007669"/>
    <property type="project" value="TreeGrafter"/>
</dbReference>
<organism evidence="4 5">
    <name type="scientific">Succiniclasticum ruminis</name>
    <dbReference type="NCBI Taxonomy" id="40841"/>
    <lineage>
        <taxon>Bacteria</taxon>
        <taxon>Bacillati</taxon>
        <taxon>Bacillota</taxon>
        <taxon>Negativicutes</taxon>
        <taxon>Acidaminococcales</taxon>
        <taxon>Acidaminococcaceae</taxon>
        <taxon>Succiniclasticum</taxon>
    </lineage>
</organism>
<keyword evidence="2" id="KW-0479">Metal-binding</keyword>